<feature type="region of interest" description="Disordered" evidence="12">
    <location>
        <begin position="282"/>
        <end position="317"/>
    </location>
</feature>
<keyword evidence="4 10" id="KW-0378">Hydrolase</keyword>
<dbReference type="PANTHER" id="PTHR10127:SF780">
    <property type="entry name" value="METALLOENDOPEPTIDASE"/>
    <property type="match status" value="1"/>
</dbReference>
<dbReference type="PRINTS" id="PR00480">
    <property type="entry name" value="ASTACIN"/>
</dbReference>
<dbReference type="EC" id="3.4.24.-" evidence="11"/>
<name>A0A1D1W6L9_RAMVA</name>
<dbReference type="PROSITE" id="PS51864">
    <property type="entry name" value="ASTACIN"/>
    <property type="match status" value="1"/>
</dbReference>
<evidence type="ECO:0000259" key="13">
    <source>
        <dbReference type="PROSITE" id="PS51864"/>
    </source>
</evidence>
<evidence type="ECO:0000256" key="11">
    <source>
        <dbReference type="RuleBase" id="RU361183"/>
    </source>
</evidence>
<dbReference type="SMART" id="SM00235">
    <property type="entry name" value="ZnMc"/>
    <property type="match status" value="1"/>
</dbReference>
<dbReference type="SUPFAM" id="SSF55486">
    <property type="entry name" value="Metalloproteases ('zincins'), catalytic domain"/>
    <property type="match status" value="1"/>
</dbReference>
<comment type="cofactor">
    <cofactor evidence="10 11">
        <name>Zn(2+)</name>
        <dbReference type="ChEBI" id="CHEBI:29105"/>
    </cofactor>
    <text evidence="10 11">Binds 1 zinc ion per subunit.</text>
</comment>
<organism evidence="14 15">
    <name type="scientific">Ramazzottius varieornatus</name>
    <name type="common">Water bear</name>
    <name type="synonym">Tardigrade</name>
    <dbReference type="NCBI Taxonomy" id="947166"/>
    <lineage>
        <taxon>Eukaryota</taxon>
        <taxon>Metazoa</taxon>
        <taxon>Ecdysozoa</taxon>
        <taxon>Tardigrada</taxon>
        <taxon>Eutardigrada</taxon>
        <taxon>Parachela</taxon>
        <taxon>Hypsibioidea</taxon>
        <taxon>Ramazzottiidae</taxon>
        <taxon>Ramazzottius</taxon>
    </lineage>
</organism>
<comment type="caution">
    <text evidence="10">Lacks conserved residue(s) required for the propagation of feature annotation.</text>
</comment>
<keyword evidence="3" id="KW-0732">Signal</keyword>
<feature type="binding site" evidence="10">
    <location>
        <position position="184"/>
    </location>
    <ligand>
        <name>Zn(2+)</name>
        <dbReference type="ChEBI" id="CHEBI:29105"/>
        <note>catalytic</note>
    </ligand>
</feature>
<dbReference type="OrthoDB" id="291007at2759"/>
<evidence type="ECO:0000256" key="12">
    <source>
        <dbReference type="SAM" id="MobiDB-lite"/>
    </source>
</evidence>
<dbReference type="FunFam" id="3.40.390.10:FF:000015">
    <property type="entry name" value="Meprin A subunit"/>
    <property type="match status" value="1"/>
</dbReference>
<keyword evidence="7" id="KW-0865">Zymogen</keyword>
<dbReference type="GO" id="GO:0006508">
    <property type="term" value="P:proteolysis"/>
    <property type="evidence" value="ECO:0007669"/>
    <property type="project" value="UniProtKB-KW"/>
</dbReference>
<keyword evidence="2 10" id="KW-0479">Metal-binding</keyword>
<dbReference type="GO" id="GO:0004222">
    <property type="term" value="F:metalloendopeptidase activity"/>
    <property type="evidence" value="ECO:0007669"/>
    <property type="project" value="UniProtKB-UniRule"/>
</dbReference>
<keyword evidence="1 10" id="KW-0645">Protease</keyword>
<accession>A0A1D1W6L9</accession>
<protein>
    <recommendedName>
        <fullName evidence="11">Metalloendopeptidase</fullName>
        <ecNumber evidence="11">3.4.24.-</ecNumber>
    </recommendedName>
</protein>
<evidence type="ECO:0000256" key="6">
    <source>
        <dbReference type="ARBA" id="ARBA00023049"/>
    </source>
</evidence>
<dbReference type="InterPro" id="IPR034035">
    <property type="entry name" value="Astacin-like_dom"/>
</dbReference>
<reference evidence="14 15" key="1">
    <citation type="journal article" date="2016" name="Nat. Commun.">
        <title>Extremotolerant tardigrade genome and improved radiotolerance of human cultured cells by tardigrade-unique protein.</title>
        <authorList>
            <person name="Hashimoto T."/>
            <person name="Horikawa D.D."/>
            <person name="Saito Y."/>
            <person name="Kuwahara H."/>
            <person name="Kozuka-Hata H."/>
            <person name="Shin-I T."/>
            <person name="Minakuchi Y."/>
            <person name="Ohishi K."/>
            <person name="Motoyama A."/>
            <person name="Aizu T."/>
            <person name="Enomoto A."/>
            <person name="Kondo K."/>
            <person name="Tanaka S."/>
            <person name="Hara Y."/>
            <person name="Koshikawa S."/>
            <person name="Sagara H."/>
            <person name="Miura T."/>
            <person name="Yokobori S."/>
            <person name="Miyagawa K."/>
            <person name="Suzuki Y."/>
            <person name="Kubo T."/>
            <person name="Oyama M."/>
            <person name="Kohara Y."/>
            <person name="Fujiyama A."/>
            <person name="Arakawa K."/>
            <person name="Katayama T."/>
            <person name="Toyoda A."/>
            <person name="Kunieda T."/>
        </authorList>
    </citation>
    <scope>NUCLEOTIDE SEQUENCE [LARGE SCALE GENOMIC DNA]</scope>
    <source>
        <strain evidence="14 15">YOKOZUNA-1</strain>
    </source>
</reference>
<evidence type="ECO:0000256" key="3">
    <source>
        <dbReference type="ARBA" id="ARBA00022729"/>
    </source>
</evidence>
<proteinExistence type="predicted"/>
<dbReference type="PANTHER" id="PTHR10127">
    <property type="entry name" value="DISCOIDIN, CUB, EGF, LAMININ , AND ZINC METALLOPROTEASE DOMAIN CONTAINING"/>
    <property type="match status" value="1"/>
</dbReference>
<evidence type="ECO:0000256" key="1">
    <source>
        <dbReference type="ARBA" id="ARBA00022670"/>
    </source>
</evidence>
<dbReference type="GO" id="GO:0008270">
    <property type="term" value="F:zinc ion binding"/>
    <property type="evidence" value="ECO:0007669"/>
    <property type="project" value="UniProtKB-UniRule"/>
</dbReference>
<feature type="active site" evidence="10">
    <location>
        <position position="181"/>
    </location>
</feature>
<gene>
    <name evidence="14" type="primary">RvY_18665-1</name>
    <name evidence="14" type="synonym">RvY_18665.1</name>
    <name evidence="14" type="ORF">RvY_18665</name>
</gene>
<evidence type="ECO:0000313" key="14">
    <source>
        <dbReference type="EMBL" id="GAV09067.1"/>
    </source>
</evidence>
<dbReference type="EMBL" id="BDGG01000020">
    <property type="protein sequence ID" value="GAV09067.1"/>
    <property type="molecule type" value="Genomic_DNA"/>
</dbReference>
<dbReference type="Gene3D" id="3.40.390.10">
    <property type="entry name" value="Collagenase (Catalytic Domain)"/>
    <property type="match status" value="1"/>
</dbReference>
<feature type="binding site" evidence="10">
    <location>
        <position position="180"/>
    </location>
    <ligand>
        <name>Zn(2+)</name>
        <dbReference type="ChEBI" id="CHEBI:29105"/>
        <note>catalytic</note>
    </ligand>
</feature>
<evidence type="ECO:0000256" key="9">
    <source>
        <dbReference type="ARBA" id="ARBA00023180"/>
    </source>
</evidence>
<feature type="binding site" evidence="10">
    <location>
        <position position="190"/>
    </location>
    <ligand>
        <name>Zn(2+)</name>
        <dbReference type="ChEBI" id="CHEBI:29105"/>
        <note>catalytic</note>
    </ligand>
</feature>
<evidence type="ECO:0000256" key="5">
    <source>
        <dbReference type="ARBA" id="ARBA00022833"/>
    </source>
</evidence>
<evidence type="ECO:0000256" key="10">
    <source>
        <dbReference type="PROSITE-ProRule" id="PRU01211"/>
    </source>
</evidence>
<dbReference type="AlphaFoldDB" id="A0A1D1W6L9"/>
<evidence type="ECO:0000256" key="8">
    <source>
        <dbReference type="ARBA" id="ARBA00023157"/>
    </source>
</evidence>
<keyword evidence="9" id="KW-0325">Glycoprotein</keyword>
<comment type="caution">
    <text evidence="14">The sequence shown here is derived from an EMBL/GenBank/DDBJ whole genome shotgun (WGS) entry which is preliminary data.</text>
</comment>
<evidence type="ECO:0000256" key="4">
    <source>
        <dbReference type="ARBA" id="ARBA00022801"/>
    </source>
</evidence>
<keyword evidence="6 10" id="KW-0482">Metalloprotease</keyword>
<dbReference type="Pfam" id="PF01400">
    <property type="entry name" value="Astacin"/>
    <property type="match status" value="1"/>
</dbReference>
<dbReference type="InterPro" id="IPR006026">
    <property type="entry name" value="Peptidase_Metallo"/>
</dbReference>
<dbReference type="STRING" id="947166.A0A1D1W6L9"/>
<keyword evidence="15" id="KW-1185">Reference proteome</keyword>
<dbReference type="Proteomes" id="UP000186922">
    <property type="component" value="Unassembled WGS sequence"/>
</dbReference>
<evidence type="ECO:0000256" key="7">
    <source>
        <dbReference type="ARBA" id="ARBA00023145"/>
    </source>
</evidence>
<dbReference type="InterPro" id="IPR024079">
    <property type="entry name" value="MetalloPept_cat_dom_sf"/>
</dbReference>
<keyword evidence="5 10" id="KW-0862">Zinc</keyword>
<keyword evidence="8" id="KW-1015">Disulfide bond</keyword>
<sequence length="317" mass="35768">MGSRLHLLGSAGVVLLSGIWTGLLLPTWAGPVNIPLAWQIVPKDSPHRISEPNQGSNAAVQTHMFEGDIAGIDLNIGDRAQAAFALQNAIVDKNLRWKNGMVPYKISESFTTEQKRIIQDALRDIMAKTCIVFVPRRSEADYISFVNRGLGCSSYVARVGGEQLIDLMVGCLSMLGEIQHEVMHALGFFHEQSRTDRDKYVTIVWANLIPGTEDQFRTYRTDNLDMPYDYDSIMHYGWNYFAADRTRATIVPKTARSAELGTRKIISDWDVEKINRLYECSSKRRNSNPEPPRPSTTDRLPSRDRTVTGPKPWWNLG</sequence>
<evidence type="ECO:0000256" key="2">
    <source>
        <dbReference type="ARBA" id="ARBA00022723"/>
    </source>
</evidence>
<evidence type="ECO:0000313" key="15">
    <source>
        <dbReference type="Proteomes" id="UP000186922"/>
    </source>
</evidence>
<dbReference type="CDD" id="cd04280">
    <property type="entry name" value="ZnMc_astacin_like"/>
    <property type="match status" value="1"/>
</dbReference>
<dbReference type="InterPro" id="IPR001506">
    <property type="entry name" value="Peptidase_M12A"/>
</dbReference>
<feature type="domain" description="Peptidase M12A" evidence="13">
    <location>
        <begin position="88"/>
        <end position="281"/>
    </location>
</feature>